<reference evidence="4" key="1">
    <citation type="submission" date="2020-06" db="EMBL/GenBank/DDBJ databases">
        <authorList>
            <consortium name="Wellcome Sanger Institute Data Sharing"/>
        </authorList>
    </citation>
    <scope>NUCLEOTIDE SEQUENCE [LARGE SCALE GENOMIC DNA]</scope>
</reference>
<dbReference type="AlphaFoldDB" id="A0A8C5GHX3"/>
<evidence type="ECO:0000259" key="3">
    <source>
        <dbReference type="PROSITE" id="PS50002"/>
    </source>
</evidence>
<dbReference type="Ensembl" id="ENSGWIT00000033353.1">
    <property type="protein sequence ID" value="ENSGWIP00000030602.1"/>
    <property type="gene ID" value="ENSGWIG00000015905.1"/>
</dbReference>
<accession>A0A8C5GHX3</accession>
<reference evidence="4" key="2">
    <citation type="submission" date="2025-08" db="UniProtKB">
        <authorList>
            <consortium name="Ensembl"/>
        </authorList>
    </citation>
    <scope>IDENTIFICATION</scope>
</reference>
<dbReference type="GO" id="GO:0033565">
    <property type="term" value="C:ESCRT-0 complex"/>
    <property type="evidence" value="ECO:0007669"/>
    <property type="project" value="TreeGrafter"/>
</dbReference>
<dbReference type="SMART" id="SM00326">
    <property type="entry name" value="SH3"/>
    <property type="match status" value="1"/>
</dbReference>
<evidence type="ECO:0000256" key="2">
    <source>
        <dbReference type="PROSITE-ProRule" id="PRU00192"/>
    </source>
</evidence>
<reference evidence="4" key="3">
    <citation type="submission" date="2025-09" db="UniProtKB">
        <authorList>
            <consortium name="Ensembl"/>
        </authorList>
    </citation>
    <scope>IDENTIFICATION</scope>
</reference>
<dbReference type="GO" id="GO:0043328">
    <property type="term" value="P:protein transport to vacuole involved in ubiquitin-dependent protein catabolic process via the multivesicular body sorting pathway"/>
    <property type="evidence" value="ECO:0007669"/>
    <property type="project" value="TreeGrafter"/>
</dbReference>
<dbReference type="InterPro" id="IPR050670">
    <property type="entry name" value="STAM"/>
</dbReference>
<keyword evidence="5" id="KW-1185">Reference proteome</keyword>
<evidence type="ECO:0000313" key="5">
    <source>
        <dbReference type="Proteomes" id="UP000694680"/>
    </source>
</evidence>
<dbReference type="InterPro" id="IPR001452">
    <property type="entry name" value="SH3_domain"/>
</dbReference>
<feature type="domain" description="SH3" evidence="3">
    <location>
        <begin position="1"/>
        <end position="55"/>
    </location>
</feature>
<name>A0A8C5GHX3_GOUWI</name>
<evidence type="ECO:0000256" key="1">
    <source>
        <dbReference type="ARBA" id="ARBA00022443"/>
    </source>
</evidence>
<gene>
    <name evidence="4" type="primary">wu:fy63c09</name>
</gene>
<dbReference type="Gene3D" id="2.30.30.40">
    <property type="entry name" value="SH3 Domains"/>
    <property type="match status" value="2"/>
</dbReference>
<dbReference type="InterPro" id="IPR036028">
    <property type="entry name" value="SH3-like_dom_sf"/>
</dbReference>
<evidence type="ECO:0000313" key="4">
    <source>
        <dbReference type="Ensembl" id="ENSGWIP00000030602.1"/>
    </source>
</evidence>
<dbReference type="PROSITE" id="PS50002">
    <property type="entry name" value="SH3"/>
    <property type="match status" value="1"/>
</dbReference>
<keyword evidence="1 2" id="KW-0728">SH3 domain</keyword>
<dbReference type="Proteomes" id="UP000694680">
    <property type="component" value="Chromosome 18"/>
</dbReference>
<sequence>MEQKQPPEGKEEDELTFTNGDVIALLGLVDRDWGRGLIHGREGIFPLSFTEVVEPLPPSQGETTQLTSTGNTGESQKVCECILWFHWFQCLSVSNTALILKEWAVAVFDFNPQSVEDVGFQRGSLILLSNSNHFGFQSKTFPRWQGNQNAGF</sequence>
<protein>
    <submittedName>
        <fullName evidence="4">SH3 domain-containing protein 19-like</fullName>
    </submittedName>
</protein>
<dbReference type="PANTHER" id="PTHR45929:SF2">
    <property type="entry name" value="SIGNAL TRANSDUCING ADAPTER MOLECULE 1"/>
    <property type="match status" value="1"/>
</dbReference>
<dbReference type="PANTHER" id="PTHR45929">
    <property type="entry name" value="JAK PATHWAY SIGNAL TRANSDUCTION ADAPTOR MOLECULE"/>
    <property type="match status" value="1"/>
</dbReference>
<organism evidence="4 5">
    <name type="scientific">Gouania willdenowi</name>
    <name type="common">Blunt-snouted clingfish</name>
    <name type="synonym">Lepadogaster willdenowi</name>
    <dbReference type="NCBI Taxonomy" id="441366"/>
    <lineage>
        <taxon>Eukaryota</taxon>
        <taxon>Metazoa</taxon>
        <taxon>Chordata</taxon>
        <taxon>Craniata</taxon>
        <taxon>Vertebrata</taxon>
        <taxon>Euteleostomi</taxon>
        <taxon>Actinopterygii</taxon>
        <taxon>Neopterygii</taxon>
        <taxon>Teleostei</taxon>
        <taxon>Neoteleostei</taxon>
        <taxon>Acanthomorphata</taxon>
        <taxon>Ovalentaria</taxon>
        <taxon>Blenniimorphae</taxon>
        <taxon>Blenniiformes</taxon>
        <taxon>Gobiesocoidei</taxon>
        <taxon>Gobiesocidae</taxon>
        <taxon>Gobiesocinae</taxon>
        <taxon>Gouania</taxon>
    </lineage>
</organism>
<dbReference type="Pfam" id="PF00018">
    <property type="entry name" value="SH3_1"/>
    <property type="match status" value="1"/>
</dbReference>
<dbReference type="SUPFAM" id="SSF50044">
    <property type="entry name" value="SH3-domain"/>
    <property type="match status" value="1"/>
</dbReference>
<proteinExistence type="predicted"/>